<gene>
    <name evidence="3" type="ORF">YM304_07620</name>
</gene>
<dbReference type="CDD" id="cd00198">
    <property type="entry name" value="vWFA"/>
    <property type="match status" value="1"/>
</dbReference>
<name>A0A6C7EAL7_ILUCY</name>
<keyword evidence="4" id="KW-1185">Reference proteome</keyword>
<evidence type="ECO:0000313" key="4">
    <source>
        <dbReference type="Proteomes" id="UP000011863"/>
    </source>
</evidence>
<protein>
    <recommendedName>
        <fullName evidence="2">VWFA domain-containing protein</fullName>
    </recommendedName>
</protein>
<dbReference type="KEGG" id="aym:YM304_07620"/>
<dbReference type="RefSeq" id="WP_015440324.1">
    <property type="nucleotide sequence ID" value="NC_020520.1"/>
</dbReference>
<dbReference type="InterPro" id="IPR002035">
    <property type="entry name" value="VWF_A"/>
</dbReference>
<evidence type="ECO:0000313" key="3">
    <source>
        <dbReference type="EMBL" id="BAN01076.1"/>
    </source>
</evidence>
<evidence type="ECO:0000259" key="2">
    <source>
        <dbReference type="SMART" id="SM00327"/>
    </source>
</evidence>
<feature type="domain" description="VWFA" evidence="2">
    <location>
        <begin position="481"/>
        <end position="661"/>
    </location>
</feature>
<organism evidence="3 4">
    <name type="scientific">Ilumatobacter coccineus (strain NBRC 103263 / KCTC 29153 / YM16-304)</name>
    <dbReference type="NCBI Taxonomy" id="1313172"/>
    <lineage>
        <taxon>Bacteria</taxon>
        <taxon>Bacillati</taxon>
        <taxon>Actinomycetota</taxon>
        <taxon>Acidimicrobiia</taxon>
        <taxon>Acidimicrobiales</taxon>
        <taxon>Ilumatobacteraceae</taxon>
        <taxon>Ilumatobacter</taxon>
    </lineage>
</organism>
<dbReference type="InterPro" id="IPR036465">
    <property type="entry name" value="vWFA_dom_sf"/>
</dbReference>
<feature type="coiled-coil region" evidence="1">
    <location>
        <begin position="147"/>
        <end position="178"/>
    </location>
</feature>
<dbReference type="AlphaFoldDB" id="A0A6C7EAL7"/>
<keyword evidence="1" id="KW-0175">Coiled coil</keyword>
<sequence>MPSRFTYSRWDGSQTGFEFDADAAFDELTDELLYHGDVNAALRRMMQEGMQDRDGNQLSGLRELLEQLRQERQERLANSDLGGVYDEINDALDDILDEERHAIENALREAQNSGDQRRAENAESAAMERNMRLDLMPDDLAGKVRELDSYNFESAEAKQRFEQLMEQLKEQLMQQMVDQMSGAIQNMTPDDMARMKDMMASLNELLEAHQRGEDTSEQFSDFMDEFGDFFPENPENVEQLLEQMAQRMAAMQAMMNSMTPEQRAQLQELSDQLMGDMDLQWQMQQLSGNLQQMFPQMQWNQSYDFEGQDPMGFQQAMQAMQELGDIDQLENLLRNASSPSALAEADMDKVRNLMGDDAAKSLERLAELTKQLEQAGLIENKEGKLELTPKGLRKIGSNALRELFSKMSKDMAGQHEMSQHGVGHERTYDTKAYEYGDPFQLDLNRTIRNALRRSAGDGETGTPVRLSPDDFEIERTEHLTRSATVLMLDLSLSMPMRDNFLPAKKVAMALHHLISTQFPRDYLGIVGFSETARILTAEQLPEVSWDFVYGTNMHHGFTLARQLLARESGNKQIIMITDGEPTAHITPDGLPFFNYPPVRETIEATLREVVRATKSQIRINTFGLGADGSLRAFIERMTQINQGRAFFTTPENLGDYVLVDFLDGKRQMARAGRRAG</sequence>
<dbReference type="SMART" id="SM00327">
    <property type="entry name" value="VWA"/>
    <property type="match status" value="1"/>
</dbReference>
<dbReference type="EMBL" id="AP012057">
    <property type="protein sequence ID" value="BAN01076.1"/>
    <property type="molecule type" value="Genomic_DNA"/>
</dbReference>
<dbReference type="SUPFAM" id="SSF53300">
    <property type="entry name" value="vWA-like"/>
    <property type="match status" value="1"/>
</dbReference>
<dbReference type="OrthoDB" id="9766126at2"/>
<dbReference type="Proteomes" id="UP000011863">
    <property type="component" value="Chromosome"/>
</dbReference>
<accession>A0A6C7EAL7</accession>
<dbReference type="Gene3D" id="3.40.50.410">
    <property type="entry name" value="von Willebrand factor, type A domain"/>
    <property type="match status" value="1"/>
</dbReference>
<reference evidence="3 4" key="1">
    <citation type="journal article" date="2013" name="Int. J. Syst. Evol. Microbiol.">
        <title>Ilumatobacter nonamiense sp. nov. and Ilumatobacter coccineum sp. nov., isolated from seashore sand.</title>
        <authorList>
            <person name="Matsumoto A."/>
            <person name="Kasai H."/>
            <person name="Matsuo Y."/>
            <person name="Shizuri Y."/>
            <person name="Ichikawa N."/>
            <person name="Fujita N."/>
            <person name="Omura S."/>
            <person name="Takahashi Y."/>
        </authorList>
    </citation>
    <scope>NUCLEOTIDE SEQUENCE [LARGE SCALE GENOMIC DNA]</scope>
    <source>
        <strain evidence="4">NBRC 103263 / KCTC 29153 / YM16-304</strain>
    </source>
</reference>
<evidence type="ECO:0000256" key="1">
    <source>
        <dbReference type="SAM" id="Coils"/>
    </source>
</evidence>
<proteinExistence type="predicted"/>
<feature type="coiled-coil region" evidence="1">
    <location>
        <begin position="58"/>
        <end position="116"/>
    </location>
</feature>